<sequence>MSNVRTCLWYDGNGHEAAAFYVSLIPGSDVTGEMGRTQSGAPLMVNFHLAGVPYQALNGGPTFTASPAASITVTTEDQDETDRLWAALTSDGGAESRCAWCVDRFGISWQIVPKDLPRYVGGPDPEGARRATEAMMGMTKIDIAALRAAYEG</sequence>
<dbReference type="EMBL" id="AAMT01000010">
    <property type="protein sequence ID" value="EAQ11984.1"/>
    <property type="molecule type" value="Genomic_DNA"/>
</dbReference>
<dbReference type="PIRSF" id="PIRSF021700">
    <property type="entry name" value="3_dmu_93_MTrfase"/>
    <property type="match status" value="1"/>
</dbReference>
<dbReference type="InterPro" id="IPR029068">
    <property type="entry name" value="Glyas_Bleomycin-R_OHBP_Dase"/>
</dbReference>
<name>A3VHY5_9RHOB</name>
<dbReference type="STRING" id="314271.RB2654_00740"/>
<feature type="domain" description="PhnB-like" evidence="1">
    <location>
        <begin position="4"/>
        <end position="112"/>
    </location>
</feature>
<dbReference type="PANTHER" id="PTHR33990:SF2">
    <property type="entry name" value="PHNB-LIKE DOMAIN-CONTAINING PROTEIN"/>
    <property type="match status" value="1"/>
</dbReference>
<dbReference type="Gene3D" id="3.10.180.10">
    <property type="entry name" value="2,3-Dihydroxybiphenyl 1,2-Dioxygenase, domain 1"/>
    <property type="match status" value="1"/>
</dbReference>
<keyword evidence="3" id="KW-1185">Reference proteome</keyword>
<dbReference type="HOGENOM" id="CLU_046006_22_1_5"/>
<organism evidence="2 3">
    <name type="scientific">Maritimibacter alkaliphilus HTCC2654</name>
    <dbReference type="NCBI Taxonomy" id="314271"/>
    <lineage>
        <taxon>Bacteria</taxon>
        <taxon>Pseudomonadati</taxon>
        <taxon>Pseudomonadota</taxon>
        <taxon>Alphaproteobacteria</taxon>
        <taxon>Rhodobacterales</taxon>
        <taxon>Roseobacteraceae</taxon>
        <taxon>Maritimibacter</taxon>
    </lineage>
</organism>
<dbReference type="eggNOG" id="COG3865">
    <property type="taxonomic scope" value="Bacteria"/>
</dbReference>
<dbReference type="InterPro" id="IPR009725">
    <property type="entry name" value="3_dmu_93_MTrfase"/>
</dbReference>
<comment type="caution">
    <text evidence="2">The sequence shown here is derived from an EMBL/GenBank/DDBJ whole genome shotgun (WGS) entry which is preliminary data.</text>
</comment>
<dbReference type="CDD" id="cd06588">
    <property type="entry name" value="PhnB_like"/>
    <property type="match status" value="1"/>
</dbReference>
<evidence type="ECO:0000313" key="3">
    <source>
        <dbReference type="Proteomes" id="UP000002931"/>
    </source>
</evidence>
<dbReference type="Proteomes" id="UP000002931">
    <property type="component" value="Unassembled WGS sequence"/>
</dbReference>
<dbReference type="OrthoDB" id="9806473at2"/>
<evidence type="ECO:0000313" key="2">
    <source>
        <dbReference type="EMBL" id="EAQ11984.1"/>
    </source>
</evidence>
<accession>A3VHY5</accession>
<dbReference type="RefSeq" id="WP_008327717.1">
    <property type="nucleotide sequence ID" value="NZ_CH902578.1"/>
</dbReference>
<proteinExistence type="predicted"/>
<dbReference type="PANTHER" id="PTHR33990">
    <property type="entry name" value="PROTEIN YJDN-RELATED"/>
    <property type="match status" value="1"/>
</dbReference>
<dbReference type="SUPFAM" id="SSF54593">
    <property type="entry name" value="Glyoxalase/Bleomycin resistance protein/Dihydroxybiphenyl dioxygenase"/>
    <property type="match status" value="1"/>
</dbReference>
<protein>
    <recommendedName>
        <fullName evidence="1">PhnB-like domain-containing protein</fullName>
    </recommendedName>
</protein>
<evidence type="ECO:0000259" key="1">
    <source>
        <dbReference type="Pfam" id="PF06983"/>
    </source>
</evidence>
<gene>
    <name evidence="2" type="ORF">RB2654_00740</name>
</gene>
<dbReference type="InterPro" id="IPR028973">
    <property type="entry name" value="PhnB-like"/>
</dbReference>
<reference evidence="2 3" key="1">
    <citation type="journal article" date="2010" name="J. Bacteriol.">
        <title>Genome sequences of Pelagibaca bermudensis HTCC2601T and Maritimibacter alkaliphilus HTCC2654T, the type strains of two marine Roseobacter genera.</title>
        <authorList>
            <person name="Thrash J.C."/>
            <person name="Cho J.C."/>
            <person name="Ferriera S."/>
            <person name="Johnson J."/>
            <person name="Vergin K.L."/>
            <person name="Giovannoni S.J."/>
        </authorList>
    </citation>
    <scope>NUCLEOTIDE SEQUENCE [LARGE SCALE GENOMIC DNA]</scope>
    <source>
        <strain evidence="2 3">HTCC2654</strain>
    </source>
</reference>
<dbReference type="Pfam" id="PF06983">
    <property type="entry name" value="3-dmu-9_3-mt"/>
    <property type="match status" value="1"/>
</dbReference>
<dbReference type="AlphaFoldDB" id="A3VHY5"/>